<name>A0ABN1GNS7_9HYPH</name>
<accession>A0ABN1GNS7</accession>
<sequence length="268" mass="29690">MVFLQSVILVIMCNIEALDSLKKIGNSHWELSGPSLEQTSWTLTEGILSIAQDESLGDSSEQLTFNGGILQVTQNFESEREVYLRSRGVSIDVDANIQLKIPSVIGGEGKITKRSDGVLVLSVDNLYTGGTTIKEGILQLGDSGASHLIIHNLNETRAVTQEGIKTVEVKNTSEGRFLLLGDYEFEGEKAIVSGAHSYRLYQNGMENSDDGHWYLRSAVTTPSVDPADLLSRFTIRLHLFLRHMRALYWMPMRWRLCSSVWVAAIGTG</sequence>
<reference evidence="2 3" key="1">
    <citation type="journal article" date="2019" name="Int. J. Syst. Evol. Microbiol.">
        <title>The Global Catalogue of Microorganisms (GCM) 10K type strain sequencing project: providing services to taxonomists for standard genome sequencing and annotation.</title>
        <authorList>
            <consortium name="The Broad Institute Genomics Platform"/>
            <consortium name="The Broad Institute Genome Sequencing Center for Infectious Disease"/>
            <person name="Wu L."/>
            <person name="Ma J."/>
        </authorList>
    </citation>
    <scope>NUCLEOTIDE SEQUENCE [LARGE SCALE GENOMIC DNA]</scope>
    <source>
        <strain evidence="2 3">JCM 15115</strain>
    </source>
</reference>
<evidence type="ECO:0000313" key="2">
    <source>
        <dbReference type="EMBL" id="GAA0615339.1"/>
    </source>
</evidence>
<comment type="caution">
    <text evidence="2">The sequence shown here is derived from an EMBL/GenBank/DDBJ whole genome shotgun (WGS) entry which is preliminary data.</text>
</comment>
<gene>
    <name evidence="2" type="ORF">GCM10008943_33010</name>
</gene>
<dbReference type="NCBIfam" id="TIGR01414">
    <property type="entry name" value="autotrans_barl"/>
    <property type="match status" value="1"/>
</dbReference>
<dbReference type="Proteomes" id="UP001424441">
    <property type="component" value="Unassembled WGS sequence"/>
</dbReference>
<dbReference type="Pfam" id="PF12951">
    <property type="entry name" value="PATR"/>
    <property type="match status" value="1"/>
</dbReference>
<organism evidence="2 3">
    <name type="scientific">Paenochrobactrum glaciei</name>
    <dbReference type="NCBI Taxonomy" id="486407"/>
    <lineage>
        <taxon>Bacteria</taxon>
        <taxon>Pseudomonadati</taxon>
        <taxon>Pseudomonadota</taxon>
        <taxon>Alphaproteobacteria</taxon>
        <taxon>Hyphomicrobiales</taxon>
        <taxon>Brucellaceae</taxon>
        <taxon>Paenochrobactrum</taxon>
    </lineage>
</organism>
<evidence type="ECO:0000313" key="3">
    <source>
        <dbReference type="Proteomes" id="UP001424441"/>
    </source>
</evidence>
<dbReference type="Gene3D" id="2.160.20.20">
    <property type="match status" value="1"/>
</dbReference>
<keyword evidence="3" id="KW-1185">Reference proteome</keyword>
<dbReference type="SUPFAM" id="SSF51126">
    <property type="entry name" value="Pectin lyase-like"/>
    <property type="match status" value="1"/>
</dbReference>
<dbReference type="InterPro" id="IPR012332">
    <property type="entry name" value="Autotransporter_pectin_lyase_C"/>
</dbReference>
<dbReference type="InterPro" id="IPR006315">
    <property type="entry name" value="OM_autotransptr_brl_dom"/>
</dbReference>
<keyword evidence="1" id="KW-0732">Signal</keyword>
<dbReference type="InterPro" id="IPR013425">
    <property type="entry name" value="Autotrns_rpt"/>
</dbReference>
<dbReference type="InterPro" id="IPR011050">
    <property type="entry name" value="Pectin_lyase_fold/virulence"/>
</dbReference>
<protein>
    <submittedName>
        <fullName evidence="2">Uncharacterized protein</fullName>
    </submittedName>
</protein>
<evidence type="ECO:0000256" key="1">
    <source>
        <dbReference type="ARBA" id="ARBA00022729"/>
    </source>
</evidence>
<proteinExistence type="predicted"/>
<dbReference type="EMBL" id="BAAADE010000016">
    <property type="protein sequence ID" value="GAA0615339.1"/>
    <property type="molecule type" value="Genomic_DNA"/>
</dbReference>
<dbReference type="NCBIfam" id="TIGR02601">
    <property type="entry name" value="autotrns_rpt"/>
    <property type="match status" value="1"/>
</dbReference>